<comment type="caution">
    <text evidence="4">The sequence shown here is derived from an EMBL/GenBank/DDBJ whole genome shotgun (WGS) entry which is preliminary data.</text>
</comment>
<accession>A0AA35WEB5</accession>
<dbReference type="SUPFAM" id="SSF49503">
    <property type="entry name" value="Cupredoxins"/>
    <property type="match status" value="1"/>
</dbReference>
<sequence length="298" mass="32140">MRTSTLCGELGGLGDTAFRHFVRAESGDAPLHLGRQPSRNCGESLVCSSCDAYETQTLVAPSNATFVAHIGPSGDQRGYMGITGRAGWGIAWYINDTLIPTLVVQRGKTYTFVVYGGDDPNMNANYHPLYITNSTTGGRVFMDEQEKAMEIIYAGVEDNGSKPIGVGPLCESTSTPEADALADICEALLCNYEEALAPPSPDCKNSLANGSDNTFTWTPDDDTPDVVFYQCFTHRNLGWKIMVTDSVEDYLKSNPVRQHPDPCPPPPTVQSSSPGVPSPLLLLLTSLLLLSSLTVLVR</sequence>
<name>A0AA35WEB5_GEOBA</name>
<reference evidence="4" key="1">
    <citation type="submission" date="2023-03" db="EMBL/GenBank/DDBJ databases">
        <authorList>
            <person name="Steffen K."/>
            <person name="Cardenas P."/>
        </authorList>
    </citation>
    <scope>NUCLEOTIDE SEQUENCE</scope>
</reference>
<feature type="domain" description="At5g54830-like" evidence="3">
    <location>
        <begin position="211"/>
        <end position="245"/>
    </location>
</feature>
<dbReference type="InterPro" id="IPR008972">
    <property type="entry name" value="Cupredoxin"/>
</dbReference>
<dbReference type="PANTHER" id="PTHR24036">
    <property type="entry name" value="SKELETOR-RELATED"/>
    <property type="match status" value="1"/>
</dbReference>
<gene>
    <name evidence="4" type="ORF">GBAR_LOCUS6779</name>
</gene>
<protein>
    <submittedName>
        <fullName evidence="4">Protein Skeletor, isoforms B/C</fullName>
    </submittedName>
</protein>
<evidence type="ECO:0000256" key="1">
    <source>
        <dbReference type="ARBA" id="ARBA00022737"/>
    </source>
</evidence>
<dbReference type="EMBL" id="CASHTH010001023">
    <property type="protein sequence ID" value="CAI8010287.1"/>
    <property type="molecule type" value="Genomic_DNA"/>
</dbReference>
<keyword evidence="1" id="KW-0677">Repeat</keyword>
<dbReference type="PANTHER" id="PTHR24036:SF5">
    <property type="entry name" value="THROMBOMODULIN"/>
    <property type="match status" value="1"/>
</dbReference>
<feature type="region of interest" description="Disordered" evidence="2">
    <location>
        <begin position="253"/>
        <end position="275"/>
    </location>
</feature>
<dbReference type="InterPro" id="IPR052126">
    <property type="entry name" value="Spindle_Org/Thrombomodulin"/>
</dbReference>
<dbReference type="Proteomes" id="UP001174909">
    <property type="component" value="Unassembled WGS sequence"/>
</dbReference>
<dbReference type="InterPro" id="IPR057443">
    <property type="entry name" value="At5g54830-like"/>
</dbReference>
<organism evidence="4 5">
    <name type="scientific">Geodia barretti</name>
    <name type="common">Barrett's horny sponge</name>
    <dbReference type="NCBI Taxonomy" id="519541"/>
    <lineage>
        <taxon>Eukaryota</taxon>
        <taxon>Metazoa</taxon>
        <taxon>Porifera</taxon>
        <taxon>Demospongiae</taxon>
        <taxon>Heteroscleromorpha</taxon>
        <taxon>Tetractinellida</taxon>
        <taxon>Astrophorina</taxon>
        <taxon>Geodiidae</taxon>
        <taxon>Geodia</taxon>
    </lineage>
</organism>
<proteinExistence type="predicted"/>
<dbReference type="Pfam" id="PF25489">
    <property type="entry name" value="At5g54830"/>
    <property type="match status" value="1"/>
</dbReference>
<evidence type="ECO:0000256" key="2">
    <source>
        <dbReference type="SAM" id="MobiDB-lite"/>
    </source>
</evidence>
<dbReference type="AlphaFoldDB" id="A0AA35WEB5"/>
<keyword evidence="5" id="KW-1185">Reference proteome</keyword>
<evidence type="ECO:0000313" key="4">
    <source>
        <dbReference type="EMBL" id="CAI8010287.1"/>
    </source>
</evidence>
<evidence type="ECO:0000313" key="5">
    <source>
        <dbReference type="Proteomes" id="UP001174909"/>
    </source>
</evidence>
<evidence type="ECO:0000259" key="3">
    <source>
        <dbReference type="Pfam" id="PF25489"/>
    </source>
</evidence>